<protein>
    <submittedName>
        <fullName evidence="1">Uncharacterized protein</fullName>
    </submittedName>
</protein>
<feature type="non-terminal residue" evidence="1">
    <location>
        <position position="73"/>
    </location>
</feature>
<dbReference type="AlphaFoldDB" id="A0A699WZE7"/>
<evidence type="ECO:0000313" key="1">
    <source>
        <dbReference type="EMBL" id="GFD52877.1"/>
    </source>
</evidence>
<proteinExistence type="predicted"/>
<reference evidence="1" key="1">
    <citation type="journal article" date="2019" name="Sci. Rep.">
        <title>Draft genome of Tanacetum cinerariifolium, the natural source of mosquito coil.</title>
        <authorList>
            <person name="Yamashiro T."/>
            <person name="Shiraishi A."/>
            <person name="Satake H."/>
            <person name="Nakayama K."/>
        </authorList>
    </citation>
    <scope>NUCLEOTIDE SEQUENCE</scope>
</reference>
<dbReference type="EMBL" id="BKCJ011787505">
    <property type="protein sequence ID" value="GFD52877.1"/>
    <property type="molecule type" value="Genomic_DNA"/>
</dbReference>
<gene>
    <name evidence="1" type="ORF">Tci_924846</name>
</gene>
<accession>A0A699WZE7</accession>
<comment type="caution">
    <text evidence="1">The sequence shown here is derived from an EMBL/GenBank/DDBJ whole genome shotgun (WGS) entry which is preliminary data.</text>
</comment>
<organism evidence="1">
    <name type="scientific">Tanacetum cinerariifolium</name>
    <name type="common">Dalmatian daisy</name>
    <name type="synonym">Chrysanthemum cinerariifolium</name>
    <dbReference type="NCBI Taxonomy" id="118510"/>
    <lineage>
        <taxon>Eukaryota</taxon>
        <taxon>Viridiplantae</taxon>
        <taxon>Streptophyta</taxon>
        <taxon>Embryophyta</taxon>
        <taxon>Tracheophyta</taxon>
        <taxon>Spermatophyta</taxon>
        <taxon>Magnoliopsida</taxon>
        <taxon>eudicotyledons</taxon>
        <taxon>Gunneridae</taxon>
        <taxon>Pentapetalae</taxon>
        <taxon>asterids</taxon>
        <taxon>campanulids</taxon>
        <taxon>Asterales</taxon>
        <taxon>Asteraceae</taxon>
        <taxon>Asteroideae</taxon>
        <taxon>Anthemideae</taxon>
        <taxon>Anthemidinae</taxon>
        <taxon>Tanacetum</taxon>
    </lineage>
</organism>
<name>A0A699WZE7_TANCI</name>
<sequence>MIVAGNRWAWRRNVDRDRGGAGVAIGVTDGVREHVLLAMRADQCRVAVIGRIALGVDDQRAVQPGDHAAQTAR</sequence>